<dbReference type="GO" id="GO:0016491">
    <property type="term" value="F:oxidoreductase activity"/>
    <property type="evidence" value="ECO:0007669"/>
    <property type="project" value="InterPro"/>
</dbReference>
<accession>A0A8H7W067</accession>
<dbReference type="InterPro" id="IPR046366">
    <property type="entry name" value="MPAB"/>
</dbReference>
<evidence type="ECO:0000313" key="1">
    <source>
        <dbReference type="EMBL" id="KAG2237862.1"/>
    </source>
</evidence>
<dbReference type="PANTHER" id="PTHR36124">
    <property type="match status" value="1"/>
</dbReference>
<dbReference type="Proteomes" id="UP000613177">
    <property type="component" value="Unassembled WGS sequence"/>
</dbReference>
<dbReference type="EMBL" id="JAEPRE010000002">
    <property type="protein sequence ID" value="KAG2237862.1"/>
    <property type="molecule type" value="Genomic_DNA"/>
</dbReference>
<protein>
    <submittedName>
        <fullName evidence="1">Uncharacterized protein</fullName>
    </submittedName>
</protein>
<reference evidence="1" key="1">
    <citation type="submission" date="2021-01" db="EMBL/GenBank/DDBJ databases">
        <title>Metabolic potential, ecology and presence of endohyphal bacteria is reflected in genomic diversity of Mucoromycotina.</title>
        <authorList>
            <person name="Muszewska A."/>
            <person name="Okrasinska A."/>
            <person name="Steczkiewicz K."/>
            <person name="Drgas O."/>
            <person name="Orlowska M."/>
            <person name="Perlinska-Lenart U."/>
            <person name="Aleksandrzak-Piekarczyk T."/>
            <person name="Szatraj K."/>
            <person name="Zielenkiewicz U."/>
            <person name="Pilsyk S."/>
            <person name="Malc E."/>
            <person name="Mieczkowski P."/>
            <person name="Kruszewska J.S."/>
            <person name="Biernat P."/>
            <person name="Pawlowska J."/>
        </authorList>
    </citation>
    <scope>NUCLEOTIDE SEQUENCE</scope>
    <source>
        <strain evidence="1">WA0000018081</strain>
    </source>
</reference>
<keyword evidence="2" id="KW-1185">Reference proteome</keyword>
<gene>
    <name evidence="1" type="ORF">INT48_002166</name>
</gene>
<organism evidence="1 2">
    <name type="scientific">Thamnidium elegans</name>
    <dbReference type="NCBI Taxonomy" id="101142"/>
    <lineage>
        <taxon>Eukaryota</taxon>
        <taxon>Fungi</taxon>
        <taxon>Fungi incertae sedis</taxon>
        <taxon>Mucoromycota</taxon>
        <taxon>Mucoromycotina</taxon>
        <taxon>Mucoromycetes</taxon>
        <taxon>Mucorales</taxon>
        <taxon>Mucorineae</taxon>
        <taxon>Mucoraceae</taxon>
        <taxon>Thamnidium</taxon>
    </lineage>
</organism>
<evidence type="ECO:0000313" key="2">
    <source>
        <dbReference type="Proteomes" id="UP000613177"/>
    </source>
</evidence>
<name>A0A8H7W067_9FUNG</name>
<proteinExistence type="predicted"/>
<sequence>MYPDPQQALDDVEIAKEIAAITLKKEFPYLGRQAAELVFFKVFTIPTISKLLVATGEFANACPRRIKDTQLILYEMLDTCGRINK</sequence>
<dbReference type="PANTHER" id="PTHR36124:SF1">
    <property type="entry name" value="ER-BOUND OXYGENASE MPAB_MPAB'_RUBBER OXYGENASE CATALYTIC DOMAIN-CONTAINING PROTEIN"/>
    <property type="match status" value="1"/>
</dbReference>
<comment type="caution">
    <text evidence="1">The sequence shown here is derived from an EMBL/GenBank/DDBJ whole genome shotgun (WGS) entry which is preliminary data.</text>
</comment>
<dbReference type="AlphaFoldDB" id="A0A8H7W067"/>